<evidence type="ECO:0000256" key="4">
    <source>
        <dbReference type="ARBA" id="ARBA00023239"/>
    </source>
</evidence>
<proteinExistence type="inferred from homology"/>
<comment type="caution">
    <text evidence="9">The sequence shown here is derived from an EMBL/GenBank/DDBJ whole genome shotgun (WGS) entry which is preliminary data.</text>
</comment>
<dbReference type="SMART" id="SM01130">
    <property type="entry name" value="DHDPS"/>
    <property type="match status" value="1"/>
</dbReference>
<feature type="active site" description="Schiff-base intermediate with substrate" evidence="7">
    <location>
        <position position="170"/>
    </location>
</feature>
<dbReference type="EC" id="4.2.1.41" evidence="5"/>
<dbReference type="OrthoDB" id="9778880at2"/>
<evidence type="ECO:0000256" key="2">
    <source>
        <dbReference type="ARBA" id="ARBA00004983"/>
    </source>
</evidence>
<gene>
    <name evidence="9" type="ORF">C8P69_109201</name>
</gene>
<evidence type="ECO:0000313" key="10">
    <source>
        <dbReference type="Proteomes" id="UP000241808"/>
    </source>
</evidence>
<dbReference type="HAMAP" id="MF_00694">
    <property type="entry name" value="KDGDH"/>
    <property type="match status" value="1"/>
</dbReference>
<evidence type="ECO:0000256" key="5">
    <source>
        <dbReference type="HAMAP-Rule" id="MF_00694"/>
    </source>
</evidence>
<comment type="similarity">
    <text evidence="3 5 6">Belongs to the DapA family.</text>
</comment>
<feature type="active site" description="Proton donor/acceptor" evidence="7">
    <location>
        <position position="144"/>
    </location>
</feature>
<dbReference type="Proteomes" id="UP000241808">
    <property type="component" value="Unassembled WGS sequence"/>
</dbReference>
<evidence type="ECO:0000256" key="1">
    <source>
        <dbReference type="ARBA" id="ARBA00001446"/>
    </source>
</evidence>
<dbReference type="GO" id="GO:0008840">
    <property type="term" value="F:4-hydroxy-tetrahydrodipicolinate synthase activity"/>
    <property type="evidence" value="ECO:0007669"/>
    <property type="project" value="TreeGrafter"/>
</dbReference>
<dbReference type="Gene3D" id="3.20.20.70">
    <property type="entry name" value="Aldolase class I"/>
    <property type="match status" value="1"/>
</dbReference>
<dbReference type="NCBIfam" id="NF002958">
    <property type="entry name" value="PRK03620.1"/>
    <property type="match status" value="1"/>
</dbReference>
<dbReference type="RefSeq" id="WP_108178999.1">
    <property type="nucleotide sequence ID" value="NZ_PZZL01000009.1"/>
</dbReference>
<sequence>MARMTPKEMAQTIGGGLLSFPVTPFDAGLAFDEERYRSNLDWLCGYDVAGLFSCGGTGEFFSLTPEEVARIVAIAVAETGGRVPVLAGVGYGTAIACDLARRVEAAGADGILLLPPYLVNGEQAGLAAHVEAVCRSTSLGVIVYNRDNAILTEDTIAGLCERCPNLVGFKDGVGDLELMQRIGLRMGDRLTYVGGLPTAETFAMPYLEMGVTTYSSAVFNFVPEFSTRFYAAVRQRDHRTVEAGLKQFILPLLAIRNRRKGYAVSIIKAGMKVVGRDSGPVRPPLTDLSEAETAELAALVARLDGGLFGARQQAA</sequence>
<dbReference type="PIRSF" id="PIRSF001365">
    <property type="entry name" value="DHDPS"/>
    <property type="match status" value="1"/>
</dbReference>
<accession>A0A2T4YYV1</accession>
<dbReference type="NCBIfam" id="TIGR03249">
    <property type="entry name" value="KdgD"/>
    <property type="match status" value="1"/>
</dbReference>
<organism evidence="9 10">
    <name type="scientific">Phreatobacter oligotrophus</name>
    <dbReference type="NCBI Taxonomy" id="1122261"/>
    <lineage>
        <taxon>Bacteria</taxon>
        <taxon>Pseudomonadati</taxon>
        <taxon>Pseudomonadota</taxon>
        <taxon>Alphaproteobacteria</taxon>
        <taxon>Hyphomicrobiales</taxon>
        <taxon>Phreatobacteraceae</taxon>
        <taxon>Phreatobacter</taxon>
    </lineage>
</organism>
<feature type="binding site" evidence="8">
    <location>
        <position position="57"/>
    </location>
    <ligand>
        <name>pyruvate</name>
        <dbReference type="ChEBI" id="CHEBI:15361"/>
    </ligand>
</feature>
<comment type="catalytic activity">
    <reaction evidence="1 5">
        <text>5-dehydro-4-deoxy-D-glucarate + H(+) = 2,5-dioxopentanoate + CO2 + H2O</text>
        <dbReference type="Rhea" id="RHEA:24608"/>
        <dbReference type="ChEBI" id="CHEBI:15377"/>
        <dbReference type="ChEBI" id="CHEBI:15378"/>
        <dbReference type="ChEBI" id="CHEBI:16526"/>
        <dbReference type="ChEBI" id="CHEBI:42819"/>
        <dbReference type="ChEBI" id="CHEBI:58136"/>
        <dbReference type="EC" id="4.2.1.41"/>
    </reaction>
</comment>
<dbReference type="GO" id="GO:0042838">
    <property type="term" value="P:D-glucarate catabolic process"/>
    <property type="evidence" value="ECO:0007669"/>
    <property type="project" value="UniProtKB-UniRule"/>
</dbReference>
<reference evidence="9 10" key="1">
    <citation type="submission" date="2018-04" db="EMBL/GenBank/DDBJ databases">
        <title>Genomic Encyclopedia of Archaeal and Bacterial Type Strains, Phase II (KMG-II): from individual species to whole genera.</title>
        <authorList>
            <person name="Goeker M."/>
        </authorList>
    </citation>
    <scope>NUCLEOTIDE SEQUENCE [LARGE SCALE GENOMIC DNA]</scope>
    <source>
        <strain evidence="9 10">DSM 25521</strain>
    </source>
</reference>
<dbReference type="AlphaFoldDB" id="A0A2T4YYV1"/>
<dbReference type="EMBL" id="PZZL01000009">
    <property type="protein sequence ID" value="PTM51913.1"/>
    <property type="molecule type" value="Genomic_DNA"/>
</dbReference>
<dbReference type="PANTHER" id="PTHR12128:SF19">
    <property type="entry name" value="5-DEHYDRO-4-DEOXYGLUCARATE DEHYDRATASE 2-RELATED"/>
    <property type="match status" value="1"/>
</dbReference>
<comment type="pathway">
    <text evidence="2 5">Carbohydrate acid metabolism; D-glucarate degradation; 2,5-dioxopentanoate from D-glucarate: step 2/2.</text>
</comment>
<evidence type="ECO:0000256" key="8">
    <source>
        <dbReference type="PIRSR" id="PIRSR001365-2"/>
    </source>
</evidence>
<evidence type="ECO:0000313" key="9">
    <source>
        <dbReference type="EMBL" id="PTM51913.1"/>
    </source>
</evidence>
<name>A0A2T4YYV1_9HYPH</name>
<dbReference type="UniPathway" id="UPA00564">
    <property type="reaction ID" value="UER00628"/>
</dbReference>
<evidence type="ECO:0000256" key="7">
    <source>
        <dbReference type="PIRSR" id="PIRSR001365-1"/>
    </source>
</evidence>
<dbReference type="InterPro" id="IPR013785">
    <property type="entry name" value="Aldolase_TIM"/>
</dbReference>
<dbReference type="SUPFAM" id="SSF51569">
    <property type="entry name" value="Aldolase"/>
    <property type="match status" value="1"/>
</dbReference>
<evidence type="ECO:0000256" key="3">
    <source>
        <dbReference type="ARBA" id="ARBA00007592"/>
    </source>
</evidence>
<dbReference type="InterPro" id="IPR002220">
    <property type="entry name" value="DapA-like"/>
</dbReference>
<keyword evidence="4 5" id="KW-0456">Lyase</keyword>
<dbReference type="Pfam" id="PF00701">
    <property type="entry name" value="DHDPS"/>
    <property type="match status" value="1"/>
</dbReference>
<dbReference type="InterPro" id="IPR017655">
    <property type="entry name" value="Dehydro-deoxyglucarate_dehyd"/>
</dbReference>
<dbReference type="CDD" id="cd00951">
    <property type="entry name" value="KDGDH"/>
    <property type="match status" value="1"/>
</dbReference>
<dbReference type="PANTHER" id="PTHR12128">
    <property type="entry name" value="DIHYDRODIPICOLINATE SYNTHASE"/>
    <property type="match status" value="1"/>
</dbReference>
<protein>
    <recommendedName>
        <fullName evidence="5">Probable 5-dehydro-4-deoxyglucarate dehydratase</fullName>
        <ecNumber evidence="5">4.2.1.41</ecNumber>
    </recommendedName>
    <alternativeName>
        <fullName evidence="5">5-keto-4-deoxy-glucarate dehydratase</fullName>
        <shortName evidence="5">KDGDH</shortName>
    </alternativeName>
</protein>
<evidence type="ECO:0000256" key="6">
    <source>
        <dbReference type="PIRNR" id="PIRNR001365"/>
    </source>
</evidence>
<dbReference type="GO" id="GO:0047448">
    <property type="term" value="F:5-dehydro-4-deoxyglucarate dehydratase activity"/>
    <property type="evidence" value="ECO:0007669"/>
    <property type="project" value="UniProtKB-UniRule"/>
</dbReference>
<keyword evidence="10" id="KW-1185">Reference proteome</keyword>